<evidence type="ECO:0008006" key="4">
    <source>
        <dbReference type="Google" id="ProtNLM"/>
    </source>
</evidence>
<comment type="caution">
    <text evidence="2">The sequence shown here is derived from an EMBL/GenBank/DDBJ whole genome shotgun (WGS) entry which is preliminary data.</text>
</comment>
<sequence length="80" mass="9100">MAPTNSSQRSSSKRRLMRQKQCRRKSNLMKKACEYSRMCEADVCLGIRLRETGQVFILSADASGFWGFLGSQLNSYYPAP</sequence>
<dbReference type="AlphaFoldDB" id="A0A9W4JZ36"/>
<dbReference type="Gene3D" id="3.40.1810.10">
    <property type="entry name" value="Transcription factor, MADS-box"/>
    <property type="match status" value="1"/>
</dbReference>
<dbReference type="SUPFAM" id="SSF55455">
    <property type="entry name" value="SRF-like"/>
    <property type="match status" value="1"/>
</dbReference>
<accession>A0A9W4JZ36</accession>
<dbReference type="InterPro" id="IPR036879">
    <property type="entry name" value="TF_MADSbox_sf"/>
</dbReference>
<organism evidence="2 3">
    <name type="scientific">Penicillium salamii</name>
    <dbReference type="NCBI Taxonomy" id="1612424"/>
    <lineage>
        <taxon>Eukaryota</taxon>
        <taxon>Fungi</taxon>
        <taxon>Dikarya</taxon>
        <taxon>Ascomycota</taxon>
        <taxon>Pezizomycotina</taxon>
        <taxon>Eurotiomycetes</taxon>
        <taxon>Eurotiomycetidae</taxon>
        <taxon>Eurotiales</taxon>
        <taxon>Aspergillaceae</taxon>
        <taxon>Penicillium</taxon>
    </lineage>
</organism>
<dbReference type="OrthoDB" id="1898716at2759"/>
<name>A0A9W4JZ36_9EURO</name>
<dbReference type="GO" id="GO:0045944">
    <property type="term" value="P:positive regulation of transcription by RNA polymerase II"/>
    <property type="evidence" value="ECO:0007669"/>
    <property type="project" value="UniProtKB-ARBA"/>
</dbReference>
<evidence type="ECO:0000313" key="3">
    <source>
        <dbReference type="Proteomes" id="UP001152646"/>
    </source>
</evidence>
<feature type="compositionally biased region" description="Basic residues" evidence="1">
    <location>
        <begin position="11"/>
        <end position="23"/>
    </location>
</feature>
<feature type="region of interest" description="Disordered" evidence="1">
    <location>
        <begin position="1"/>
        <end position="23"/>
    </location>
</feature>
<dbReference type="EMBL" id="CAJVPA010000248">
    <property type="protein sequence ID" value="CAG8422669.1"/>
    <property type="molecule type" value="Genomic_DNA"/>
</dbReference>
<reference evidence="2" key="1">
    <citation type="submission" date="2021-07" db="EMBL/GenBank/DDBJ databases">
        <authorList>
            <person name="Branca A.L. A."/>
        </authorList>
    </citation>
    <scope>NUCLEOTIDE SEQUENCE</scope>
</reference>
<gene>
    <name evidence="2" type="ORF">PSALAMII_LOCUS10381</name>
</gene>
<protein>
    <recommendedName>
        <fullName evidence="4">Transcription factor, MADS-box</fullName>
    </recommendedName>
</protein>
<proteinExistence type="predicted"/>
<evidence type="ECO:0000313" key="2">
    <source>
        <dbReference type="EMBL" id="CAG8422669.1"/>
    </source>
</evidence>
<dbReference type="GO" id="GO:0046983">
    <property type="term" value="F:protein dimerization activity"/>
    <property type="evidence" value="ECO:0007669"/>
    <property type="project" value="InterPro"/>
</dbReference>
<dbReference type="Proteomes" id="UP001152646">
    <property type="component" value="Unassembled WGS sequence"/>
</dbReference>
<evidence type="ECO:0000256" key="1">
    <source>
        <dbReference type="SAM" id="MobiDB-lite"/>
    </source>
</evidence>
<feature type="compositionally biased region" description="Polar residues" evidence="1">
    <location>
        <begin position="1"/>
        <end position="10"/>
    </location>
</feature>
<dbReference type="GO" id="GO:0003677">
    <property type="term" value="F:DNA binding"/>
    <property type="evidence" value="ECO:0007669"/>
    <property type="project" value="InterPro"/>
</dbReference>